<sequence>MASSRDKWALITGVSEGGLGDALATELLGHGINVIATALDLGSLDYLKPPGQGRLERLQLDVTSSTSISSAVAETQRITGGGLDFLINNAGYGYMMPLLDASIAKIKQNFDVNVFGLIEVTQAFFPLLRTARGMVINQSSIAGMTGICQPFIGTYSASKMAVTDFSNTMRVELEPFGVKVVTLFTGDVRTSFWQQGHAQGSDKGLPPSSPYNLMKDHAEAMMRGETNPAGQHSRERWAREVVGDLLKTNPPAAVRRGYLAESMWWLSALSPVWLLDLMFWQTCKFSAFRTRLQGDDSKKER</sequence>
<dbReference type="Gene3D" id="3.40.50.720">
    <property type="entry name" value="NAD(P)-binding Rossmann-like Domain"/>
    <property type="match status" value="1"/>
</dbReference>
<organism evidence="5 6">
    <name type="scientific">Zasmidium cellare ATCC 36951</name>
    <dbReference type="NCBI Taxonomy" id="1080233"/>
    <lineage>
        <taxon>Eukaryota</taxon>
        <taxon>Fungi</taxon>
        <taxon>Dikarya</taxon>
        <taxon>Ascomycota</taxon>
        <taxon>Pezizomycotina</taxon>
        <taxon>Dothideomycetes</taxon>
        <taxon>Dothideomycetidae</taxon>
        <taxon>Mycosphaerellales</taxon>
        <taxon>Mycosphaerellaceae</taxon>
        <taxon>Zasmidium</taxon>
    </lineage>
</organism>
<keyword evidence="6" id="KW-1185">Reference proteome</keyword>
<dbReference type="PANTHER" id="PTHR44169:SF3">
    <property type="entry name" value="SHORT-CHAIN DEHYDROGENASE SRDE"/>
    <property type="match status" value="1"/>
</dbReference>
<dbReference type="PROSITE" id="PS00061">
    <property type="entry name" value="ADH_SHORT"/>
    <property type="match status" value="1"/>
</dbReference>
<dbReference type="OrthoDB" id="2102561at2759"/>
<dbReference type="InterPro" id="IPR036291">
    <property type="entry name" value="NAD(P)-bd_dom_sf"/>
</dbReference>
<evidence type="ECO:0000256" key="2">
    <source>
        <dbReference type="ARBA" id="ARBA00022857"/>
    </source>
</evidence>
<proteinExistence type="inferred from homology"/>
<evidence type="ECO:0008006" key="7">
    <source>
        <dbReference type="Google" id="ProtNLM"/>
    </source>
</evidence>
<protein>
    <recommendedName>
        <fullName evidence="7">NAD(P)-binding protein</fullName>
    </recommendedName>
</protein>
<dbReference type="GO" id="GO:0005811">
    <property type="term" value="C:lipid droplet"/>
    <property type="evidence" value="ECO:0007669"/>
    <property type="project" value="TreeGrafter"/>
</dbReference>
<dbReference type="InterPro" id="IPR002347">
    <property type="entry name" value="SDR_fam"/>
</dbReference>
<dbReference type="GO" id="GO:0004806">
    <property type="term" value="F:triacylglycerol lipase activity"/>
    <property type="evidence" value="ECO:0007669"/>
    <property type="project" value="TreeGrafter"/>
</dbReference>
<dbReference type="SUPFAM" id="SSF51735">
    <property type="entry name" value="NAD(P)-binding Rossmann-fold domains"/>
    <property type="match status" value="1"/>
</dbReference>
<keyword evidence="3" id="KW-0560">Oxidoreductase</keyword>
<dbReference type="GO" id="GO:0019433">
    <property type="term" value="P:triglyceride catabolic process"/>
    <property type="evidence" value="ECO:0007669"/>
    <property type="project" value="TreeGrafter"/>
</dbReference>
<dbReference type="GO" id="GO:0006654">
    <property type="term" value="P:phosphatidic acid biosynthetic process"/>
    <property type="evidence" value="ECO:0007669"/>
    <property type="project" value="TreeGrafter"/>
</dbReference>
<dbReference type="RefSeq" id="XP_033670303.1">
    <property type="nucleotide sequence ID" value="XM_033816364.1"/>
</dbReference>
<gene>
    <name evidence="5" type="ORF">M409DRAFT_65087</name>
</gene>
<dbReference type="GO" id="GO:0000140">
    <property type="term" value="F:acylglycerone-phosphate reductase (NADP+) activity"/>
    <property type="evidence" value="ECO:0007669"/>
    <property type="project" value="TreeGrafter"/>
</dbReference>
<dbReference type="InterPro" id="IPR020904">
    <property type="entry name" value="Sc_DH/Rdtase_CS"/>
</dbReference>
<dbReference type="Pfam" id="PF00106">
    <property type="entry name" value="adh_short"/>
    <property type="match status" value="1"/>
</dbReference>
<evidence type="ECO:0000313" key="5">
    <source>
        <dbReference type="EMBL" id="KAF2169414.1"/>
    </source>
</evidence>
<dbReference type="PANTHER" id="PTHR44169">
    <property type="entry name" value="NADPH-DEPENDENT 1-ACYLDIHYDROXYACETONE PHOSPHATE REDUCTASE"/>
    <property type="match status" value="1"/>
</dbReference>
<dbReference type="PRINTS" id="PR00081">
    <property type="entry name" value="GDHRDH"/>
</dbReference>
<dbReference type="GO" id="GO:0005783">
    <property type="term" value="C:endoplasmic reticulum"/>
    <property type="evidence" value="ECO:0007669"/>
    <property type="project" value="TreeGrafter"/>
</dbReference>
<evidence type="ECO:0000313" key="6">
    <source>
        <dbReference type="Proteomes" id="UP000799537"/>
    </source>
</evidence>
<keyword evidence="2" id="KW-0521">NADP</keyword>
<evidence type="ECO:0000256" key="3">
    <source>
        <dbReference type="ARBA" id="ARBA00023002"/>
    </source>
</evidence>
<dbReference type="GeneID" id="54569636"/>
<comment type="similarity">
    <text evidence="1 4">Belongs to the short-chain dehydrogenases/reductases (SDR) family.</text>
</comment>
<dbReference type="CDD" id="cd05374">
    <property type="entry name" value="17beta-HSD-like_SDR_c"/>
    <property type="match status" value="1"/>
</dbReference>
<dbReference type="AlphaFoldDB" id="A0A6A6CQI0"/>
<name>A0A6A6CQI0_ZASCE</name>
<dbReference type="Proteomes" id="UP000799537">
    <property type="component" value="Unassembled WGS sequence"/>
</dbReference>
<accession>A0A6A6CQI0</accession>
<dbReference type="EMBL" id="ML993588">
    <property type="protein sequence ID" value="KAF2169414.1"/>
    <property type="molecule type" value="Genomic_DNA"/>
</dbReference>
<reference evidence="5" key="1">
    <citation type="journal article" date="2020" name="Stud. Mycol.">
        <title>101 Dothideomycetes genomes: a test case for predicting lifestyles and emergence of pathogens.</title>
        <authorList>
            <person name="Haridas S."/>
            <person name="Albert R."/>
            <person name="Binder M."/>
            <person name="Bloem J."/>
            <person name="Labutti K."/>
            <person name="Salamov A."/>
            <person name="Andreopoulos B."/>
            <person name="Baker S."/>
            <person name="Barry K."/>
            <person name="Bills G."/>
            <person name="Bluhm B."/>
            <person name="Cannon C."/>
            <person name="Castanera R."/>
            <person name="Culley D."/>
            <person name="Daum C."/>
            <person name="Ezra D."/>
            <person name="Gonzalez J."/>
            <person name="Henrissat B."/>
            <person name="Kuo A."/>
            <person name="Liang C."/>
            <person name="Lipzen A."/>
            <person name="Lutzoni F."/>
            <person name="Magnuson J."/>
            <person name="Mondo S."/>
            <person name="Nolan M."/>
            <person name="Ohm R."/>
            <person name="Pangilinan J."/>
            <person name="Park H.-J."/>
            <person name="Ramirez L."/>
            <person name="Alfaro M."/>
            <person name="Sun H."/>
            <person name="Tritt A."/>
            <person name="Yoshinaga Y."/>
            <person name="Zwiers L.-H."/>
            <person name="Turgeon B."/>
            <person name="Goodwin S."/>
            <person name="Spatafora J."/>
            <person name="Crous P."/>
            <person name="Grigoriev I."/>
        </authorList>
    </citation>
    <scope>NUCLEOTIDE SEQUENCE</scope>
    <source>
        <strain evidence="5">ATCC 36951</strain>
    </source>
</reference>
<evidence type="ECO:0000256" key="4">
    <source>
        <dbReference type="RuleBase" id="RU000363"/>
    </source>
</evidence>
<evidence type="ECO:0000256" key="1">
    <source>
        <dbReference type="ARBA" id="ARBA00006484"/>
    </source>
</evidence>
<dbReference type="PRINTS" id="PR00080">
    <property type="entry name" value="SDRFAMILY"/>
</dbReference>